<keyword evidence="6" id="KW-0175">Coiled coil</keyword>
<feature type="domain" description="DNA2/NAM7 helicase-like C-terminal" evidence="8">
    <location>
        <begin position="1018"/>
        <end position="1202"/>
    </location>
</feature>
<feature type="domain" description="DNA2/NAM7 helicase helicase" evidence="7">
    <location>
        <begin position="273"/>
        <end position="429"/>
    </location>
</feature>
<dbReference type="PANTHER" id="PTHR43788">
    <property type="entry name" value="DNA2/NAM7 HELICASE FAMILY MEMBER"/>
    <property type="match status" value="1"/>
</dbReference>
<keyword evidence="2" id="KW-0547">Nucleotide-binding</keyword>
<dbReference type="RefSeq" id="WP_343762534.1">
    <property type="nucleotide sequence ID" value="NZ_BAAACG010000013.1"/>
</dbReference>
<dbReference type="Pfam" id="PF13087">
    <property type="entry name" value="AAA_12"/>
    <property type="match status" value="1"/>
</dbReference>
<dbReference type="InterPro" id="IPR041677">
    <property type="entry name" value="DNA2/NAM7_AAA_11"/>
</dbReference>
<evidence type="ECO:0000256" key="3">
    <source>
        <dbReference type="ARBA" id="ARBA00022801"/>
    </source>
</evidence>
<dbReference type="Gene3D" id="3.40.50.300">
    <property type="entry name" value="P-loop containing nucleotide triphosphate hydrolases"/>
    <property type="match status" value="3"/>
</dbReference>
<dbReference type="SUPFAM" id="SSF52540">
    <property type="entry name" value="P-loop containing nucleoside triphosphate hydrolases"/>
    <property type="match status" value="2"/>
</dbReference>
<evidence type="ECO:0000313" key="10">
    <source>
        <dbReference type="EMBL" id="GAA0744058.1"/>
    </source>
</evidence>
<dbReference type="InterPro" id="IPR047187">
    <property type="entry name" value="SF1_C_Upf1"/>
</dbReference>
<dbReference type="CDD" id="cd18808">
    <property type="entry name" value="SF1_C_Upf1"/>
    <property type="match status" value="1"/>
</dbReference>
<gene>
    <name evidence="10" type="ORF">GCM10008906_28500</name>
</gene>
<comment type="similarity">
    <text evidence="1">Belongs to the DNA2/NAM7 helicase family.</text>
</comment>
<evidence type="ECO:0000256" key="1">
    <source>
        <dbReference type="ARBA" id="ARBA00007913"/>
    </source>
</evidence>
<evidence type="ECO:0000259" key="9">
    <source>
        <dbReference type="Pfam" id="PF18741"/>
    </source>
</evidence>
<dbReference type="EMBL" id="BAAACG010000013">
    <property type="protein sequence ID" value="GAA0744058.1"/>
    <property type="molecule type" value="Genomic_DNA"/>
</dbReference>
<protein>
    <submittedName>
        <fullName evidence="10">AAA domain-containing protein</fullName>
    </submittedName>
</protein>
<keyword evidence="5" id="KW-0067">ATP-binding</keyword>
<dbReference type="InterPro" id="IPR041679">
    <property type="entry name" value="DNA2/NAM7-like_C"/>
</dbReference>
<evidence type="ECO:0000259" key="8">
    <source>
        <dbReference type="Pfam" id="PF13087"/>
    </source>
</evidence>
<dbReference type="InterPro" id="IPR027417">
    <property type="entry name" value="P-loop_NTPase"/>
</dbReference>
<keyword evidence="4" id="KW-0347">Helicase</keyword>
<dbReference type="Pfam" id="PF18741">
    <property type="entry name" value="MTES_1575"/>
    <property type="match status" value="1"/>
</dbReference>
<organism evidence="10 11">
    <name type="scientific">Clostridium oceanicum</name>
    <dbReference type="NCBI Taxonomy" id="1543"/>
    <lineage>
        <taxon>Bacteria</taxon>
        <taxon>Bacillati</taxon>
        <taxon>Bacillota</taxon>
        <taxon>Clostridia</taxon>
        <taxon>Eubacteriales</taxon>
        <taxon>Clostridiaceae</taxon>
        <taxon>Clostridium</taxon>
    </lineage>
</organism>
<evidence type="ECO:0000256" key="4">
    <source>
        <dbReference type="ARBA" id="ARBA00022806"/>
    </source>
</evidence>
<evidence type="ECO:0000256" key="5">
    <source>
        <dbReference type="ARBA" id="ARBA00022840"/>
    </source>
</evidence>
<keyword evidence="11" id="KW-1185">Reference proteome</keyword>
<accession>A0ABN1JPL4</accession>
<evidence type="ECO:0000256" key="6">
    <source>
        <dbReference type="SAM" id="Coils"/>
    </source>
</evidence>
<dbReference type="InterPro" id="IPR049468">
    <property type="entry name" value="Restrct_endonuc-II-like_dom"/>
</dbReference>
<evidence type="ECO:0000313" key="11">
    <source>
        <dbReference type="Proteomes" id="UP001501510"/>
    </source>
</evidence>
<sequence length="1357" mass="159246">MDYTEKIKNIFRYLSEVRKINDKRITHVKDYEKVYTEKEIIKNKQCSISNVKDKGWVINITKDLGEVYNDLLKYYMDVKEKGDRWELVLGQAILACNKEANILHPMITTTLNVEFDISSKTFSIIPSKKCNLEISMYDFLSNDKFNELLKLKEYILKHEVNIRDRNQVKSIVDAVMDKIECLKEYQYKQTDSLDLIDVTDKISVYDCPLIIIRKKNTSLWTFELNSMIEELDKGYPVPKVVKAIVEEKKLTQDEEYFKQWENTKRQILFPLPSNDEQKEVAKRIAENYGVVVQGPPGTGKSQTIANLICHFLAHGKRVLVTSERGKALRVLSNKLPNQIKSLCVSLLDNDKKSIEDFENSIKDISKNLCQGTKGLKEDISLLEIEMTKCKNKQKKILSKLKEIDEIENRKINDNGKYYKLIEIGKMLKENKKDCDWIKDEIRYDDIQPVTDRQFNQFVSLLKNNNTNYIVSINNLISIVDRLPDFKELKRNIERLDKLQVNIEKYNNQLKGWYIPAENRCNYNNLVEFLDGCKKEIVTIEKDEVFKSILSLYYSSDIFKEAINSLVLSFNSYIKRIKEIRKNIDSHVVKISRYVQIDNLSEDYRKMYHSISSKGKITKLFKIFNNKYDYIFKECTIDGKSIKNLSEAKIMKDYIEQERIFKIINTLWENVISKYIGVKNYRKITNPIELESILKKISIITGWNRNYRDKIISILAKIRIPPDIDWYKSSTYDYLEKSIKCIERVEEYNDLKAYIDILKKQIDDVSELEDLIEAIDKRNLLKIEESYSYINKIKDSKDHIKNMNRIYDKLVNCCPKTLKYITSSRDISKFTNWSKSWKWAQYNSLFNFIDNLDEKKLLRQLKEQMHMENLLVREMVAKKSWYNLVLNITEKEKRSLFSWVQAVKRIGKGRGKFTLQYSKLAQEELEKCKSAIPVWIMPLNRIIENMKVSRDLFDVVIFDESSQSNIFSICALMRGKKAIIVGDDKQISPENVGVDQKTVNNLIDKYLKDIPHNQWLDLQTSLYDTALRVFPNRIMLKEHFRSVPEIIGFSNKECYSDIVVPLRYVRSNEMFNPAINLIHVSDGYRDKTKQLNVNEAEAIANRVIECCKNPKYNNMTMGVISLLGETQSQYIEDLLRESLTEEELINRRLICGDAYSFQGDERDIMFLSMVVADNVKYTALTKESDIRRFNVASSRARNQMFIFYSVDIESLSSNCVRYKLLNYCKNYKNYKTNLPSIEYVAQSKLQRDVYGLIKKLGYCIKPQIKIGKHKIDFVIEGDRTRVGIICDDGNLLKYNTLEDLLKFQISMSKLGWHFYKIRGCEFYRDPDKEIGRLCDVLNNIGIDNLNCRQSIKDGLHVV</sequence>
<evidence type="ECO:0000259" key="7">
    <source>
        <dbReference type="Pfam" id="PF13086"/>
    </source>
</evidence>
<reference evidence="10 11" key="1">
    <citation type="journal article" date="2019" name="Int. J. Syst. Evol. Microbiol.">
        <title>The Global Catalogue of Microorganisms (GCM) 10K type strain sequencing project: providing services to taxonomists for standard genome sequencing and annotation.</title>
        <authorList>
            <consortium name="The Broad Institute Genomics Platform"/>
            <consortium name="The Broad Institute Genome Sequencing Center for Infectious Disease"/>
            <person name="Wu L."/>
            <person name="Ma J."/>
        </authorList>
    </citation>
    <scope>NUCLEOTIDE SEQUENCE [LARGE SCALE GENOMIC DNA]</scope>
    <source>
        <strain evidence="10 11">JCM 1407</strain>
    </source>
</reference>
<keyword evidence="3" id="KW-0378">Hydrolase</keyword>
<dbReference type="Proteomes" id="UP001501510">
    <property type="component" value="Unassembled WGS sequence"/>
</dbReference>
<dbReference type="Pfam" id="PF13086">
    <property type="entry name" value="AAA_11"/>
    <property type="match status" value="1"/>
</dbReference>
<comment type="caution">
    <text evidence="10">The sequence shown here is derived from an EMBL/GenBank/DDBJ whole genome shotgun (WGS) entry which is preliminary data.</text>
</comment>
<name>A0ABN1JPL4_9CLOT</name>
<dbReference type="PANTHER" id="PTHR43788:SF8">
    <property type="entry name" value="DNA-BINDING PROTEIN SMUBP-2"/>
    <property type="match status" value="1"/>
</dbReference>
<dbReference type="InterPro" id="IPR050534">
    <property type="entry name" value="Coronavir_polyprotein_1ab"/>
</dbReference>
<proteinExistence type="inferred from homology"/>
<feature type="coiled-coil region" evidence="6">
    <location>
        <begin position="347"/>
        <end position="409"/>
    </location>
</feature>
<evidence type="ECO:0000256" key="2">
    <source>
        <dbReference type="ARBA" id="ARBA00022741"/>
    </source>
</evidence>
<feature type="domain" description="Restriction endonuclease type II-like" evidence="9">
    <location>
        <begin position="1245"/>
        <end position="1335"/>
    </location>
</feature>